<accession>A0AAU9UYV9</accession>
<gene>
    <name evidence="1" type="ORF">EEDITHA_LOCUS17772</name>
</gene>
<organism evidence="1 2">
    <name type="scientific">Euphydryas editha</name>
    <name type="common">Edith's checkerspot</name>
    <dbReference type="NCBI Taxonomy" id="104508"/>
    <lineage>
        <taxon>Eukaryota</taxon>
        <taxon>Metazoa</taxon>
        <taxon>Ecdysozoa</taxon>
        <taxon>Arthropoda</taxon>
        <taxon>Hexapoda</taxon>
        <taxon>Insecta</taxon>
        <taxon>Pterygota</taxon>
        <taxon>Neoptera</taxon>
        <taxon>Endopterygota</taxon>
        <taxon>Lepidoptera</taxon>
        <taxon>Glossata</taxon>
        <taxon>Ditrysia</taxon>
        <taxon>Papilionoidea</taxon>
        <taxon>Nymphalidae</taxon>
        <taxon>Nymphalinae</taxon>
        <taxon>Euphydryas</taxon>
    </lineage>
</organism>
<sequence>MCDSNVIGIARWLTSTNWLFSRILLKRQLRATRYLQGILRMLAMLVFRRGQELYSWVATLLYASLMVREQKFPYAMFHFFIVFTDSV</sequence>
<evidence type="ECO:0000313" key="1">
    <source>
        <dbReference type="EMBL" id="CAH2103232.1"/>
    </source>
</evidence>
<comment type="caution">
    <text evidence="1">The sequence shown here is derived from an EMBL/GenBank/DDBJ whole genome shotgun (WGS) entry which is preliminary data.</text>
</comment>
<dbReference type="Proteomes" id="UP001153954">
    <property type="component" value="Unassembled WGS sequence"/>
</dbReference>
<evidence type="ECO:0000313" key="2">
    <source>
        <dbReference type="Proteomes" id="UP001153954"/>
    </source>
</evidence>
<protein>
    <submittedName>
        <fullName evidence="1">Uncharacterized protein</fullName>
    </submittedName>
</protein>
<keyword evidence="2" id="KW-1185">Reference proteome</keyword>
<proteinExistence type="predicted"/>
<name>A0AAU9UYV9_EUPED</name>
<dbReference type="AlphaFoldDB" id="A0AAU9UYV9"/>
<reference evidence="1" key="1">
    <citation type="submission" date="2022-03" db="EMBL/GenBank/DDBJ databases">
        <authorList>
            <person name="Tunstrom K."/>
        </authorList>
    </citation>
    <scope>NUCLEOTIDE SEQUENCE</scope>
</reference>
<dbReference type="EMBL" id="CAKOGL010000026">
    <property type="protein sequence ID" value="CAH2103232.1"/>
    <property type="molecule type" value="Genomic_DNA"/>
</dbReference>